<protein>
    <submittedName>
        <fullName evidence="2">Uncharacterized protein</fullName>
    </submittedName>
</protein>
<organism evidence="2 3">
    <name type="scientific">Pseudomonas savastanoi</name>
    <name type="common">Pseudomonas syringae pv. savastanoi</name>
    <dbReference type="NCBI Taxonomy" id="29438"/>
    <lineage>
        <taxon>Bacteria</taxon>
        <taxon>Pseudomonadati</taxon>
        <taxon>Pseudomonadota</taxon>
        <taxon>Gammaproteobacteria</taxon>
        <taxon>Pseudomonadales</taxon>
        <taxon>Pseudomonadaceae</taxon>
        <taxon>Pseudomonas</taxon>
    </lineage>
</organism>
<keyword evidence="1" id="KW-0472">Membrane</keyword>
<evidence type="ECO:0000256" key="1">
    <source>
        <dbReference type="SAM" id="Phobius"/>
    </source>
</evidence>
<evidence type="ECO:0000313" key="2">
    <source>
        <dbReference type="EMBL" id="RMS75150.1"/>
    </source>
</evidence>
<dbReference type="AlphaFoldDB" id="A0A3M5FNI6"/>
<comment type="caution">
    <text evidence="2">The sequence shown here is derived from an EMBL/GenBank/DDBJ whole genome shotgun (WGS) entry which is preliminary data.</text>
</comment>
<reference evidence="2 3" key="1">
    <citation type="submission" date="2018-08" db="EMBL/GenBank/DDBJ databases">
        <title>Recombination of ecologically and evolutionarily significant loci maintains genetic cohesion in the Pseudomonas syringae species complex.</title>
        <authorList>
            <person name="Dillon M."/>
            <person name="Thakur S."/>
            <person name="Almeida R.N.D."/>
            <person name="Weir B.S."/>
            <person name="Guttman D.S."/>
        </authorList>
    </citation>
    <scope>NUCLEOTIDE SEQUENCE [LARGE SCALE GENOMIC DNA]</scope>
    <source>
        <strain evidence="2 3">ICMP 9421</strain>
    </source>
</reference>
<feature type="transmembrane region" description="Helical" evidence="1">
    <location>
        <begin position="6"/>
        <end position="29"/>
    </location>
</feature>
<keyword evidence="1" id="KW-1133">Transmembrane helix</keyword>
<proteinExistence type="predicted"/>
<dbReference type="EMBL" id="RBSW01000312">
    <property type="protein sequence ID" value="RMS75150.1"/>
    <property type="molecule type" value="Genomic_DNA"/>
</dbReference>
<sequence length="52" mass="6008">MLFFESAIFALNFFNYNGVLIASLYNFFLNGERCKTFYKRGGLIVMIISTIV</sequence>
<name>A0A3M5FNI6_PSESS</name>
<accession>A0A3M5FNI6</accession>
<gene>
    <name evidence="2" type="ORF">ALP59_03661</name>
</gene>
<dbReference type="Proteomes" id="UP000270499">
    <property type="component" value="Unassembled WGS sequence"/>
</dbReference>
<evidence type="ECO:0000313" key="3">
    <source>
        <dbReference type="Proteomes" id="UP000270499"/>
    </source>
</evidence>
<keyword evidence="1" id="KW-0812">Transmembrane</keyword>